<evidence type="ECO:0000256" key="1">
    <source>
        <dbReference type="SAM" id="SignalP"/>
    </source>
</evidence>
<evidence type="ECO:0000313" key="2">
    <source>
        <dbReference type="EMBL" id="EAZ81761.1"/>
    </source>
</evidence>
<organism evidence="2 3">
    <name type="scientific">Algoriphagus machipongonensis</name>
    <dbReference type="NCBI Taxonomy" id="388413"/>
    <lineage>
        <taxon>Bacteria</taxon>
        <taxon>Pseudomonadati</taxon>
        <taxon>Bacteroidota</taxon>
        <taxon>Cytophagia</taxon>
        <taxon>Cytophagales</taxon>
        <taxon>Cyclobacteriaceae</taxon>
        <taxon>Algoriphagus</taxon>
    </lineage>
</organism>
<dbReference type="STRING" id="388413.ALPR1_00930"/>
<accession>A3HUD9</accession>
<evidence type="ECO:0008006" key="4">
    <source>
        <dbReference type="Google" id="ProtNLM"/>
    </source>
</evidence>
<dbReference type="AlphaFoldDB" id="A3HUD9"/>
<dbReference type="HOGENOM" id="CLU_146620_0_0_10"/>
<dbReference type="EMBL" id="AAXU02000001">
    <property type="protein sequence ID" value="EAZ81761.1"/>
    <property type="molecule type" value="Genomic_DNA"/>
</dbReference>
<keyword evidence="1" id="KW-0732">Signal</keyword>
<feature type="signal peptide" evidence="1">
    <location>
        <begin position="1"/>
        <end position="19"/>
    </location>
</feature>
<proteinExistence type="predicted"/>
<keyword evidence="3" id="KW-1185">Reference proteome</keyword>
<evidence type="ECO:0000313" key="3">
    <source>
        <dbReference type="Proteomes" id="UP000003919"/>
    </source>
</evidence>
<comment type="caution">
    <text evidence="2">The sequence shown here is derived from an EMBL/GenBank/DDBJ whole genome shotgun (WGS) entry which is preliminary data.</text>
</comment>
<reference evidence="2 3" key="1">
    <citation type="journal article" date="2011" name="J. Bacteriol.">
        <title>Complete genome sequence of Algoriphagus sp. PR1, bacterial prey of a colony-forming choanoflagellate.</title>
        <authorList>
            <person name="Alegado R.A."/>
            <person name="Ferriera S."/>
            <person name="Nusbaum C."/>
            <person name="Young S.K."/>
            <person name="Zeng Q."/>
            <person name="Imamovic A."/>
            <person name="Fairclough S.R."/>
            <person name="King N."/>
        </authorList>
    </citation>
    <scope>NUCLEOTIDE SEQUENCE [LARGE SCALE GENOMIC DNA]</scope>
    <source>
        <strain evidence="2 3">PR1</strain>
    </source>
</reference>
<protein>
    <recommendedName>
        <fullName evidence="4">Lipoprotein</fullName>
    </recommendedName>
</protein>
<dbReference type="RefSeq" id="WP_008197760.1">
    <property type="nucleotide sequence ID" value="NZ_CM001023.1"/>
</dbReference>
<dbReference type="OrthoDB" id="882993at2"/>
<dbReference type="PROSITE" id="PS51257">
    <property type="entry name" value="PROKAR_LIPOPROTEIN"/>
    <property type="match status" value="1"/>
</dbReference>
<name>A3HUD9_9BACT</name>
<dbReference type="EMBL" id="CM001023">
    <property type="protein sequence ID" value="EAZ81761.1"/>
    <property type="molecule type" value="Genomic_DNA"/>
</dbReference>
<sequence length="136" mass="15575">MKNLSIFSLLAIIAFSCNFSELPEYKDENQKWALAGYQVDLEGHLEYTSIQDSAYVYTMMPDGTFTKTVGEYELSGTYEESFSDGLTKYRFQYGTQQSLLIHSCSSDFEDYFINSKGQLTGTWDSCDGPKLYFDKE</sequence>
<feature type="chain" id="PRO_5002653115" description="Lipoprotein" evidence="1">
    <location>
        <begin position="20"/>
        <end position="136"/>
    </location>
</feature>
<gene>
    <name evidence="2" type="ORF">ALPR1_00930</name>
</gene>
<dbReference type="Proteomes" id="UP000003919">
    <property type="component" value="Chromosome"/>
</dbReference>